<gene>
    <name evidence="3" type="ORF">CFL01nite_08840</name>
    <name evidence="2" type="ORF">CFLV_08110</name>
</gene>
<accession>A0A1L7CMR8</accession>
<dbReference type="EMBL" id="BJNB01000009">
    <property type="protein sequence ID" value="GEB97389.1"/>
    <property type="molecule type" value="Genomic_DNA"/>
</dbReference>
<evidence type="ECO:0000313" key="2">
    <source>
        <dbReference type="EMBL" id="APT87162.1"/>
    </source>
</evidence>
<keyword evidence="4" id="KW-1185">Reference proteome</keyword>
<reference evidence="3 5" key="2">
    <citation type="submission" date="2019-06" db="EMBL/GenBank/DDBJ databases">
        <title>Whole genome shotgun sequence of Corynebacterium flavescens NBRC 14136.</title>
        <authorList>
            <person name="Hosoyama A."/>
            <person name="Uohara A."/>
            <person name="Ohji S."/>
            <person name="Ichikawa N."/>
        </authorList>
    </citation>
    <scope>NUCLEOTIDE SEQUENCE [LARGE SCALE GENOMIC DNA]</scope>
    <source>
        <strain evidence="3 5">NBRC 14136</strain>
    </source>
</reference>
<dbReference type="GeneID" id="82880678"/>
<sequence length="161" mass="16441">MSRSRLSVALVALGATGVAILSPVAAQAEEGGLTESCQQEVEDAKAAHQAAVDDGTAGSSFMGPKELMLGLANGYGSSGMPTPPDCVAEHEKEVENQKWDEMPDFVQFLRPGTATAEGIAWAGAILGLGAAAVQGLALIAKSDPSILEPLRAALKQAGIQL</sequence>
<keyword evidence="1" id="KW-0732">Signal</keyword>
<name>A0A1L7CMR8_CORFL</name>
<dbReference type="STRING" id="28028.CFLV_08110"/>
<evidence type="ECO:0000313" key="5">
    <source>
        <dbReference type="Proteomes" id="UP000315353"/>
    </source>
</evidence>
<dbReference type="AlphaFoldDB" id="A0A1L7CMR8"/>
<protein>
    <recommendedName>
        <fullName evidence="6">Secreted protein</fullName>
    </recommendedName>
</protein>
<evidence type="ECO:0008006" key="6">
    <source>
        <dbReference type="Google" id="ProtNLM"/>
    </source>
</evidence>
<evidence type="ECO:0000313" key="3">
    <source>
        <dbReference type="EMBL" id="GEB97389.1"/>
    </source>
</evidence>
<dbReference type="KEGG" id="cfc:CFLV_08110"/>
<feature type="chain" id="PRO_5044061007" description="Secreted protein" evidence="1">
    <location>
        <begin position="29"/>
        <end position="161"/>
    </location>
</feature>
<dbReference type="EMBL" id="CP009246">
    <property type="protein sequence ID" value="APT87162.1"/>
    <property type="molecule type" value="Genomic_DNA"/>
</dbReference>
<dbReference type="Proteomes" id="UP000185479">
    <property type="component" value="Chromosome"/>
</dbReference>
<dbReference type="OrthoDB" id="4426641at2"/>
<proteinExistence type="predicted"/>
<organism evidence="2 4">
    <name type="scientific">Corynebacterium flavescens</name>
    <dbReference type="NCBI Taxonomy" id="28028"/>
    <lineage>
        <taxon>Bacteria</taxon>
        <taxon>Bacillati</taxon>
        <taxon>Actinomycetota</taxon>
        <taxon>Actinomycetes</taxon>
        <taxon>Mycobacteriales</taxon>
        <taxon>Corynebacteriaceae</taxon>
        <taxon>Corynebacterium</taxon>
    </lineage>
</organism>
<dbReference type="RefSeq" id="WP_075730096.1">
    <property type="nucleotide sequence ID" value="NZ_BJNB01000009.1"/>
</dbReference>
<reference evidence="2 4" key="1">
    <citation type="submission" date="2014-08" db="EMBL/GenBank/DDBJ databases">
        <title>Complete genome sequence of Corynebacterium flavescens OJ8(T)(=DSM 20296(T)), isolated from cheese.</title>
        <authorList>
            <person name="Ruckert C."/>
            <person name="Albersmeier A."/>
            <person name="Winkler A."/>
            <person name="Kalinowski J."/>
        </authorList>
    </citation>
    <scope>NUCLEOTIDE SEQUENCE [LARGE SCALE GENOMIC DNA]</scope>
    <source>
        <strain evidence="2 4">OJ8</strain>
    </source>
</reference>
<evidence type="ECO:0000313" key="4">
    <source>
        <dbReference type="Proteomes" id="UP000185479"/>
    </source>
</evidence>
<evidence type="ECO:0000256" key="1">
    <source>
        <dbReference type="SAM" id="SignalP"/>
    </source>
</evidence>
<feature type="signal peptide" evidence="1">
    <location>
        <begin position="1"/>
        <end position="28"/>
    </location>
</feature>
<dbReference type="Proteomes" id="UP000315353">
    <property type="component" value="Unassembled WGS sequence"/>
</dbReference>